<gene>
    <name evidence="2" type="ORF">VaNZ11_000734</name>
</gene>
<feature type="compositionally biased region" description="Low complexity" evidence="1">
    <location>
        <begin position="281"/>
        <end position="317"/>
    </location>
</feature>
<feature type="region of interest" description="Disordered" evidence="1">
    <location>
        <begin position="23"/>
        <end position="54"/>
    </location>
</feature>
<evidence type="ECO:0000313" key="3">
    <source>
        <dbReference type="Proteomes" id="UP001165090"/>
    </source>
</evidence>
<evidence type="ECO:0000256" key="1">
    <source>
        <dbReference type="SAM" id="MobiDB-lite"/>
    </source>
</evidence>
<name>A0ABQ5RNE2_9CHLO</name>
<feature type="compositionally biased region" description="Acidic residues" evidence="1">
    <location>
        <begin position="190"/>
        <end position="204"/>
    </location>
</feature>
<reference evidence="2 3" key="1">
    <citation type="journal article" date="2023" name="IScience">
        <title>Expanded male sex-determining region conserved during the evolution of homothallism in the green alga Volvox.</title>
        <authorList>
            <person name="Yamamoto K."/>
            <person name="Matsuzaki R."/>
            <person name="Mahakham W."/>
            <person name="Heman W."/>
            <person name="Sekimoto H."/>
            <person name="Kawachi M."/>
            <person name="Minakuchi Y."/>
            <person name="Toyoda A."/>
            <person name="Nozaki H."/>
        </authorList>
    </citation>
    <scope>NUCLEOTIDE SEQUENCE [LARGE SCALE GENOMIC DNA]</scope>
    <source>
        <strain evidence="2 3">NIES-4468</strain>
    </source>
</reference>
<dbReference type="EMBL" id="BSDZ01000003">
    <property type="protein sequence ID" value="GLI58946.1"/>
    <property type="molecule type" value="Genomic_DNA"/>
</dbReference>
<organism evidence="2 3">
    <name type="scientific">Volvox africanus</name>
    <dbReference type="NCBI Taxonomy" id="51714"/>
    <lineage>
        <taxon>Eukaryota</taxon>
        <taxon>Viridiplantae</taxon>
        <taxon>Chlorophyta</taxon>
        <taxon>core chlorophytes</taxon>
        <taxon>Chlorophyceae</taxon>
        <taxon>CS clade</taxon>
        <taxon>Chlamydomonadales</taxon>
        <taxon>Volvocaceae</taxon>
        <taxon>Volvox</taxon>
    </lineage>
</organism>
<keyword evidence="3" id="KW-1185">Reference proteome</keyword>
<feature type="compositionally biased region" description="Basic residues" evidence="1">
    <location>
        <begin position="270"/>
        <end position="280"/>
    </location>
</feature>
<comment type="caution">
    <text evidence="2">The sequence shown here is derived from an EMBL/GenBank/DDBJ whole genome shotgun (WGS) entry which is preliminary data.</text>
</comment>
<dbReference type="Proteomes" id="UP001165090">
    <property type="component" value="Unassembled WGS sequence"/>
</dbReference>
<evidence type="ECO:0000313" key="2">
    <source>
        <dbReference type="EMBL" id="GLI58946.1"/>
    </source>
</evidence>
<accession>A0ABQ5RNE2</accession>
<feature type="region of interest" description="Disordered" evidence="1">
    <location>
        <begin position="393"/>
        <end position="554"/>
    </location>
</feature>
<feature type="compositionally biased region" description="Basic and acidic residues" evidence="1">
    <location>
        <begin position="207"/>
        <end position="236"/>
    </location>
</feature>
<protein>
    <submittedName>
        <fullName evidence="2">Uncharacterized protein</fullName>
    </submittedName>
</protein>
<dbReference type="CDD" id="cd23767">
    <property type="entry name" value="IQCD"/>
    <property type="match status" value="1"/>
</dbReference>
<feature type="region of interest" description="Disordered" evidence="1">
    <location>
        <begin position="161"/>
        <end position="359"/>
    </location>
</feature>
<dbReference type="PROSITE" id="PS50096">
    <property type="entry name" value="IQ"/>
    <property type="match status" value="1"/>
</dbReference>
<feature type="compositionally biased region" description="Basic residues" evidence="1">
    <location>
        <begin position="318"/>
        <end position="330"/>
    </location>
</feature>
<proteinExistence type="predicted"/>
<feature type="compositionally biased region" description="Acidic residues" evidence="1">
    <location>
        <begin position="424"/>
        <end position="462"/>
    </location>
</feature>
<feature type="non-terminal residue" evidence="2">
    <location>
        <position position="554"/>
    </location>
</feature>
<sequence>MEDSEASYVLTLPISRNTRSARLKQDDRFAKAAARKASLPPTLAGDGKSPGRGLTWAESVQDAENSERGRPFSAAAYAHSLHPLATLSAAKYAKLSDLDMHIMGAMEHKDSHRDLLAETMERMAKHNDRLKVEAVRLRVANQERAARTIQVYWRLYKERLKEQRKQEKRRTSTWMETVRRRRPPANSGTDGDDDDDDVSDEDLGDAGQKDGVDVKKPKERKSEKDKTAQEEPEKDKKKIKKSIKSKPEGASTDTAGAAGEGHGDGAGEVKKKRGSKKSKKGAAAEGAAAPRGTGDGTDGAAAAAVAAEDAGDASGAGKPRRRTTKKKRAKSKDPGITGGGAIDRAEGVEGGVPDADGQRVAPTLSWIELVAEQLSGDPAAGQNVDTAAVAATAAAGAAAAHAADHAAVHGQLHTLDALEADSHLEEDEEQESEEGEEGEEDEEVAEDNDGIYDDDEPSEELNEAAHETLQEVQEEQEGEGGAMDRAQEGEEEGLSEGGGEPIDAGAENDTYVKTDAEISVVPDGEDEGQVEGKGQSDAGESMDEVAIHCTDVLE</sequence>